<evidence type="ECO:0000313" key="4">
    <source>
        <dbReference type="Proteomes" id="UP000224607"/>
    </source>
</evidence>
<dbReference type="EMBL" id="FORG01000010">
    <property type="protein sequence ID" value="SFJ50283.1"/>
    <property type="molecule type" value="Genomic_DNA"/>
</dbReference>
<gene>
    <name evidence="2" type="ORF">SAMN05421680_11079</name>
    <name evidence="1" type="ORF">Xmau_00813</name>
</gene>
<dbReference type="STRING" id="351675.SAMN05421680_11079"/>
<evidence type="ECO:0000313" key="3">
    <source>
        <dbReference type="Proteomes" id="UP000198919"/>
    </source>
</evidence>
<organism evidence="2 3">
    <name type="scientific">Xenorhabdus mauleonii</name>
    <dbReference type="NCBI Taxonomy" id="351675"/>
    <lineage>
        <taxon>Bacteria</taxon>
        <taxon>Pseudomonadati</taxon>
        <taxon>Pseudomonadota</taxon>
        <taxon>Gammaproteobacteria</taxon>
        <taxon>Enterobacterales</taxon>
        <taxon>Morganellaceae</taxon>
        <taxon>Xenorhabdus</taxon>
    </lineage>
</organism>
<keyword evidence="4" id="KW-1185">Reference proteome</keyword>
<dbReference type="Proteomes" id="UP000198919">
    <property type="component" value="Unassembled WGS sequence"/>
</dbReference>
<evidence type="ECO:0000313" key="2">
    <source>
        <dbReference type="EMBL" id="SFJ50283.1"/>
    </source>
</evidence>
<name>A0A1I3RUP1_9GAMM</name>
<dbReference type="Proteomes" id="UP000224607">
    <property type="component" value="Unassembled WGS sequence"/>
</dbReference>
<reference evidence="1 4" key="3">
    <citation type="journal article" date="2017" name="Nat. Microbiol.">
        <title>Natural product diversity associated with the nematode symbionts Photorhabdus and Xenorhabdus.</title>
        <authorList>
            <person name="Tobias N.J."/>
            <person name="Wolff H."/>
            <person name="Djahanschiri B."/>
            <person name="Grundmann F."/>
            <person name="Kronenwerth M."/>
            <person name="Shi Y.M."/>
            <person name="Simonyi S."/>
            <person name="Grun P."/>
            <person name="Shapiro-Ilan D."/>
            <person name="Pidot S.J."/>
            <person name="Stinear T.P."/>
            <person name="Ebersberger I."/>
            <person name="Bode H.B."/>
        </authorList>
    </citation>
    <scope>NUCLEOTIDE SEQUENCE [LARGE SCALE GENOMIC DNA]</scope>
    <source>
        <strain evidence="1 4">DSM 17908</strain>
    </source>
</reference>
<dbReference type="EMBL" id="NITY01000001">
    <property type="protein sequence ID" value="PHM46401.1"/>
    <property type="molecule type" value="Genomic_DNA"/>
</dbReference>
<reference evidence="3" key="1">
    <citation type="submission" date="2016-10" db="EMBL/GenBank/DDBJ databases">
        <authorList>
            <person name="Varghese N."/>
            <person name="Submissions S."/>
        </authorList>
    </citation>
    <scope>NUCLEOTIDE SEQUENCE [LARGE SCALE GENOMIC DNA]</scope>
    <source>
        <strain evidence="3">DSM 17908</strain>
    </source>
</reference>
<sequence>MHISQYKTLEEMNNINLSLEKVMMILGGGNYLDLV</sequence>
<evidence type="ECO:0000313" key="1">
    <source>
        <dbReference type="EMBL" id="PHM46401.1"/>
    </source>
</evidence>
<reference evidence="2" key="2">
    <citation type="submission" date="2016-10" db="EMBL/GenBank/DDBJ databases">
        <authorList>
            <person name="de Groot N.N."/>
        </authorList>
    </citation>
    <scope>NUCLEOTIDE SEQUENCE [LARGE SCALE GENOMIC DNA]</scope>
    <source>
        <strain evidence="2">DSM 17908</strain>
    </source>
</reference>
<protein>
    <submittedName>
        <fullName evidence="2">Uncharacterized protein</fullName>
    </submittedName>
</protein>
<proteinExistence type="predicted"/>
<dbReference type="AlphaFoldDB" id="A0A1I3RUP1"/>
<accession>A0A1I3RUP1</accession>